<dbReference type="InterPro" id="IPR020056">
    <property type="entry name" value="Rbsml_bL25/Gln-tRNA_synth_N"/>
</dbReference>
<comment type="subunit">
    <text evidence="5">Part of the 50S ribosomal subunit; part of the 5S rRNA/L5/L18/L25 subcomplex. Contacts the 5S rRNA. Binds to the 5S rRNA independently of L5 and L18.</text>
</comment>
<dbReference type="InterPro" id="IPR037121">
    <property type="entry name" value="Ribosomal_bL25_C"/>
</dbReference>
<keyword evidence="1 5" id="KW-0699">rRNA-binding</keyword>
<dbReference type="PANTHER" id="PTHR33284:SF1">
    <property type="entry name" value="RIBOSOMAL PROTEIN L25_GLN-TRNA SYNTHETASE, ANTI-CODON-BINDING DOMAIN-CONTAINING PROTEIN"/>
    <property type="match status" value="1"/>
</dbReference>
<dbReference type="Gene3D" id="2.170.120.20">
    <property type="entry name" value="Ribosomal protein L25, beta domain"/>
    <property type="match status" value="1"/>
</dbReference>
<evidence type="ECO:0000256" key="2">
    <source>
        <dbReference type="ARBA" id="ARBA00022884"/>
    </source>
</evidence>
<dbReference type="CDD" id="cd00495">
    <property type="entry name" value="Ribosomal_L25_TL5_CTC"/>
    <property type="match status" value="1"/>
</dbReference>
<dbReference type="SUPFAM" id="SSF50715">
    <property type="entry name" value="Ribosomal protein L25-like"/>
    <property type="match status" value="1"/>
</dbReference>
<evidence type="ECO:0000256" key="3">
    <source>
        <dbReference type="ARBA" id="ARBA00022980"/>
    </source>
</evidence>
<dbReference type="InterPro" id="IPR020057">
    <property type="entry name" value="Ribosomal_bL25_b-dom"/>
</dbReference>
<dbReference type="NCBIfam" id="NF004139">
    <property type="entry name" value="PRK05618.4-2"/>
    <property type="match status" value="1"/>
</dbReference>
<dbReference type="InterPro" id="IPR029751">
    <property type="entry name" value="Ribosomal_L25_dom"/>
</dbReference>
<reference evidence="8 9" key="1">
    <citation type="submission" date="2022-04" db="EMBL/GenBank/DDBJ databases">
        <title>Positive selection, recombination, and allopatry shape intraspecific diversity of widespread and dominant cyanobacteria.</title>
        <authorList>
            <person name="Wei J."/>
            <person name="Shu W."/>
            <person name="Hu C."/>
        </authorList>
    </citation>
    <scope>NUCLEOTIDE SEQUENCE [LARGE SCALE GENOMIC DNA]</scope>
    <source>
        <strain evidence="8 9">GB2-A4</strain>
    </source>
</reference>
<dbReference type="InterPro" id="IPR020930">
    <property type="entry name" value="Ribosomal_uL5_bac-type"/>
</dbReference>
<name>A0ABV0J393_9CYAN</name>
<keyword evidence="4 5" id="KW-0687">Ribonucleoprotein</keyword>
<dbReference type="Pfam" id="PF01386">
    <property type="entry name" value="Ribosomal_L25p"/>
    <property type="match status" value="1"/>
</dbReference>
<dbReference type="RefSeq" id="WP_190433499.1">
    <property type="nucleotide sequence ID" value="NZ_JAMPKM010000002.1"/>
</dbReference>
<evidence type="ECO:0000256" key="5">
    <source>
        <dbReference type="HAMAP-Rule" id="MF_01334"/>
    </source>
</evidence>
<feature type="domain" description="Large ribosomal subunit protein bL25 beta" evidence="7">
    <location>
        <begin position="102"/>
        <end position="185"/>
    </location>
</feature>
<keyword evidence="9" id="KW-1185">Reference proteome</keyword>
<keyword evidence="2 5" id="KW-0694">RNA-binding</keyword>
<dbReference type="NCBIfam" id="NF004612">
    <property type="entry name" value="PRK05943.1"/>
    <property type="match status" value="1"/>
</dbReference>
<keyword evidence="3 5" id="KW-0689">Ribosomal protein</keyword>
<dbReference type="EMBL" id="JAMPKM010000002">
    <property type="protein sequence ID" value="MEP0816249.1"/>
    <property type="molecule type" value="Genomic_DNA"/>
</dbReference>
<comment type="function">
    <text evidence="5">This is one of the proteins that binds to the 5S RNA in the ribosome where it forms part of the central protuberance.</text>
</comment>
<evidence type="ECO:0000256" key="1">
    <source>
        <dbReference type="ARBA" id="ARBA00022730"/>
    </source>
</evidence>
<evidence type="ECO:0000256" key="4">
    <source>
        <dbReference type="ARBA" id="ARBA00023274"/>
    </source>
</evidence>
<sequence length="204" mass="21719">MLLNLECQKRESGTKPGALRRAGKTPAVLYGHKGAESISLTLDAKVAESLVDKATLNNTLVQLSIPSLGWSGKTLLREVQTHAWKPSIYHLSFFAIESQSSIHVQVPIHPTGEAPGVKLEQGSLDTVLTEVQIQCPPGSIPDFIEVDISELHVGDMVHISDLKLPDGAVALEDPAQVVMIVIGPRSTAAAEQEEATTTESAAAT</sequence>
<feature type="domain" description="Large ribosomal subunit protein bL25 L25" evidence="6">
    <location>
        <begin position="5"/>
        <end position="93"/>
    </location>
</feature>
<organism evidence="8 9">
    <name type="scientific">Trichocoleus desertorum GB2-A4</name>
    <dbReference type="NCBI Taxonomy" id="2933944"/>
    <lineage>
        <taxon>Bacteria</taxon>
        <taxon>Bacillati</taxon>
        <taxon>Cyanobacteriota</taxon>
        <taxon>Cyanophyceae</taxon>
        <taxon>Leptolyngbyales</taxon>
        <taxon>Trichocoleusaceae</taxon>
        <taxon>Trichocoleus</taxon>
    </lineage>
</organism>
<comment type="caution">
    <text evidence="8">The sequence shown here is derived from an EMBL/GenBank/DDBJ whole genome shotgun (WGS) entry which is preliminary data.</text>
</comment>
<dbReference type="PANTHER" id="PTHR33284">
    <property type="entry name" value="RIBOSOMAL PROTEIN L25/GLN-TRNA SYNTHETASE, ANTI-CODON-BINDING DOMAIN-CONTAINING PROTEIN"/>
    <property type="match status" value="1"/>
</dbReference>
<dbReference type="NCBIfam" id="TIGR00731">
    <property type="entry name" value="bL25_bact_ctc"/>
    <property type="match status" value="1"/>
</dbReference>
<comment type="similarity">
    <text evidence="5">Belongs to the bacterial ribosomal protein bL25 family. CTC subfamily.</text>
</comment>
<dbReference type="Pfam" id="PF14693">
    <property type="entry name" value="Ribosomal_TL5_C"/>
    <property type="match status" value="1"/>
</dbReference>
<evidence type="ECO:0000313" key="8">
    <source>
        <dbReference type="EMBL" id="MEP0816249.1"/>
    </source>
</evidence>
<dbReference type="Gene3D" id="2.40.240.10">
    <property type="entry name" value="Ribosomal Protein L25, Chain P"/>
    <property type="match status" value="1"/>
</dbReference>
<evidence type="ECO:0000259" key="7">
    <source>
        <dbReference type="Pfam" id="PF14693"/>
    </source>
</evidence>
<dbReference type="Proteomes" id="UP001464891">
    <property type="component" value="Unassembled WGS sequence"/>
</dbReference>
<dbReference type="InterPro" id="IPR001021">
    <property type="entry name" value="Ribosomal_bL25_long"/>
</dbReference>
<protein>
    <recommendedName>
        <fullName evidence="5">Large ribosomal subunit protein bL25</fullName>
    </recommendedName>
    <alternativeName>
        <fullName evidence="5">General stress protein CTC</fullName>
    </alternativeName>
</protein>
<gene>
    <name evidence="5" type="primary">rplY</name>
    <name evidence="5" type="synonym">ctc</name>
    <name evidence="8" type="ORF">NC998_03970</name>
</gene>
<dbReference type="GO" id="GO:0005840">
    <property type="term" value="C:ribosome"/>
    <property type="evidence" value="ECO:0007669"/>
    <property type="project" value="UniProtKB-KW"/>
</dbReference>
<evidence type="ECO:0000259" key="6">
    <source>
        <dbReference type="Pfam" id="PF01386"/>
    </source>
</evidence>
<dbReference type="HAMAP" id="MF_01334">
    <property type="entry name" value="Ribosomal_bL25_CTC"/>
    <property type="match status" value="1"/>
</dbReference>
<evidence type="ECO:0000313" key="9">
    <source>
        <dbReference type="Proteomes" id="UP001464891"/>
    </source>
</evidence>
<accession>A0ABV0J393</accession>
<proteinExistence type="inferred from homology"/>
<dbReference type="InterPro" id="IPR011035">
    <property type="entry name" value="Ribosomal_bL25/Gln-tRNA_synth"/>
</dbReference>